<dbReference type="InterPro" id="IPR000595">
    <property type="entry name" value="cNMP-bd_dom"/>
</dbReference>
<dbReference type="STRING" id="91360.SAMN05660330_01255"/>
<dbReference type="InterPro" id="IPR014710">
    <property type="entry name" value="RmlC-like_jellyroll"/>
</dbReference>
<name>A0A1H0N5B6_9BACT</name>
<accession>A0A1H0N5B6</accession>
<dbReference type="InterPro" id="IPR018490">
    <property type="entry name" value="cNMP-bd_dom_sf"/>
</dbReference>
<dbReference type="Pfam" id="PF00027">
    <property type="entry name" value="cNMP_binding"/>
    <property type="match status" value="1"/>
</dbReference>
<gene>
    <name evidence="2" type="ORF">SAMN05660330_01255</name>
</gene>
<evidence type="ECO:0000313" key="2">
    <source>
        <dbReference type="EMBL" id="SDO87897.1"/>
    </source>
</evidence>
<dbReference type="SMART" id="SM00100">
    <property type="entry name" value="cNMP"/>
    <property type="match status" value="1"/>
</dbReference>
<dbReference type="RefSeq" id="WP_092220879.1">
    <property type="nucleotide sequence ID" value="NZ_FNJI01000007.1"/>
</dbReference>
<dbReference type="AlphaFoldDB" id="A0A1H0N5B6"/>
<dbReference type="CDD" id="cd00038">
    <property type="entry name" value="CAP_ED"/>
    <property type="match status" value="1"/>
</dbReference>
<evidence type="ECO:0000259" key="1">
    <source>
        <dbReference type="PROSITE" id="PS50042"/>
    </source>
</evidence>
<dbReference type="PROSITE" id="PS50042">
    <property type="entry name" value="CNMP_BINDING_3"/>
    <property type="match status" value="1"/>
</dbReference>
<dbReference type="PANTHER" id="PTHR45743">
    <property type="entry name" value="POTASSIUM CHANNEL AKT1"/>
    <property type="match status" value="1"/>
</dbReference>
<dbReference type="GO" id="GO:0005249">
    <property type="term" value="F:voltage-gated potassium channel activity"/>
    <property type="evidence" value="ECO:0007669"/>
    <property type="project" value="InterPro"/>
</dbReference>
<protein>
    <submittedName>
        <fullName evidence="2">Cyclic nucleotide-binding domain-containing protein</fullName>
    </submittedName>
</protein>
<organism evidence="2 3">
    <name type="scientific">Desulforhopalus singaporensis</name>
    <dbReference type="NCBI Taxonomy" id="91360"/>
    <lineage>
        <taxon>Bacteria</taxon>
        <taxon>Pseudomonadati</taxon>
        <taxon>Thermodesulfobacteriota</taxon>
        <taxon>Desulfobulbia</taxon>
        <taxon>Desulfobulbales</taxon>
        <taxon>Desulfocapsaceae</taxon>
        <taxon>Desulforhopalus</taxon>
    </lineage>
</organism>
<dbReference type="InterPro" id="IPR045319">
    <property type="entry name" value="KAT/AKT"/>
</dbReference>
<dbReference type="PANTHER" id="PTHR45743:SF2">
    <property type="entry name" value="POTASSIUM CHANNEL AKT1"/>
    <property type="match status" value="1"/>
</dbReference>
<sequence length="170" mass="19413">MSSSTEKKTQVPEMQQNLELLKELALFSVFPAQALKLLALYAEQACFPQNDILFEKGDDEGRAYLILSGELELTRDKDGETQVITHFHNGDFVGSFSLFGSMPSMFCLKAVTRTQVLTVSRMHFGKIMEKFPEISAIIIKYMIKEIHRWERHHLHENESCCLKKSGVTVL</sequence>
<evidence type="ECO:0000313" key="3">
    <source>
        <dbReference type="Proteomes" id="UP000199073"/>
    </source>
</evidence>
<feature type="domain" description="Cyclic nucleotide-binding" evidence="1">
    <location>
        <begin position="26"/>
        <end position="145"/>
    </location>
</feature>
<dbReference type="OrthoDB" id="5420529at2"/>
<dbReference type="Gene3D" id="2.60.120.10">
    <property type="entry name" value="Jelly Rolls"/>
    <property type="match status" value="1"/>
</dbReference>
<dbReference type="SUPFAM" id="SSF51206">
    <property type="entry name" value="cAMP-binding domain-like"/>
    <property type="match status" value="1"/>
</dbReference>
<dbReference type="Proteomes" id="UP000199073">
    <property type="component" value="Unassembled WGS sequence"/>
</dbReference>
<dbReference type="EMBL" id="FNJI01000007">
    <property type="protein sequence ID" value="SDO87897.1"/>
    <property type="molecule type" value="Genomic_DNA"/>
</dbReference>
<keyword evidence="3" id="KW-1185">Reference proteome</keyword>
<reference evidence="2 3" key="1">
    <citation type="submission" date="2016-10" db="EMBL/GenBank/DDBJ databases">
        <authorList>
            <person name="de Groot N.N."/>
        </authorList>
    </citation>
    <scope>NUCLEOTIDE SEQUENCE [LARGE SCALE GENOMIC DNA]</scope>
    <source>
        <strain evidence="2 3">DSM 12130</strain>
    </source>
</reference>
<proteinExistence type="predicted"/>